<name>A0AAV5VXL4_9BILA</name>
<feature type="non-terminal residue" evidence="2">
    <location>
        <position position="1"/>
    </location>
</feature>
<sequence length="630" mass="73410">QNATVLRNVRIEPGELGAVWVTGSEDASVVLDTVVDQVIEGVAVREKFVIVPVYNDTKEEIKFEKHQNIGSWKLVDGSVNGVSSGGGEESPRCRRVEAQGEHEWEAIMEKLIKNRGEAIGKQKGDKELRNKEEVAVEKSEGKEKWKKMQEEEEWVVELVRKWREVEHGKGEKTEIVKIPDSTKKYSMADVIVEEGILYLTGRDHERRLYVPRRERLRLVKEIHESVLVGHVGVQKLLELVEKEYVWGSMNKDVAKEIVNERLQGEREKMKIEYDKKREGNKVNEPRVGDRVYAFRERNGEKTSKLRIWIVIDEKSPLHWMHACPECNREGREAGSLGEECPPAYRHLPIKRVIELAVLIRVVKLDKMTPSRAHKILEDTKRDEKTDVSEHLKEAYRSSLGERVEETTGYGTVILQKGLKNAPQGKSDSVHWEWYAEVTVEWRALLEHLRNREKKVKIVMILWPRSESRGRRNELWAYIKQVTECTAWEVVVIREPSGMDTEHDYEEQLTEMAAEVTERGDIRVLLNECAFVTDGYPISSLHLSHPHLTRSDWERAAGVWRYSGRWIPPPRMVQQKRIEADWNTPNKKESSRELHMSIEKMREELRKKREERMKETVCHECHLKGHFARNC</sequence>
<evidence type="ECO:0000313" key="3">
    <source>
        <dbReference type="Proteomes" id="UP001432322"/>
    </source>
</evidence>
<evidence type="ECO:0000259" key="1">
    <source>
        <dbReference type="Pfam" id="PF17921"/>
    </source>
</evidence>
<comment type="caution">
    <text evidence="2">The sequence shown here is derived from an EMBL/GenBank/DDBJ whole genome shotgun (WGS) entry which is preliminary data.</text>
</comment>
<organism evidence="2 3">
    <name type="scientific">Pristionchus fissidentatus</name>
    <dbReference type="NCBI Taxonomy" id="1538716"/>
    <lineage>
        <taxon>Eukaryota</taxon>
        <taxon>Metazoa</taxon>
        <taxon>Ecdysozoa</taxon>
        <taxon>Nematoda</taxon>
        <taxon>Chromadorea</taxon>
        <taxon>Rhabditida</taxon>
        <taxon>Rhabditina</taxon>
        <taxon>Diplogasteromorpha</taxon>
        <taxon>Diplogasteroidea</taxon>
        <taxon>Neodiplogasteridae</taxon>
        <taxon>Pristionchus</taxon>
    </lineage>
</organism>
<evidence type="ECO:0000313" key="2">
    <source>
        <dbReference type="EMBL" id="GMT24349.1"/>
    </source>
</evidence>
<protein>
    <recommendedName>
        <fullName evidence="1">Integrase zinc-binding domain-containing protein</fullName>
    </recommendedName>
</protein>
<dbReference type="AlphaFoldDB" id="A0AAV5VXL4"/>
<accession>A0AAV5VXL4</accession>
<proteinExistence type="predicted"/>
<gene>
    <name evidence="2" type="ORF">PFISCL1PPCAC_15646</name>
</gene>
<dbReference type="EMBL" id="BTSY01000004">
    <property type="protein sequence ID" value="GMT24349.1"/>
    <property type="molecule type" value="Genomic_DNA"/>
</dbReference>
<feature type="non-terminal residue" evidence="2">
    <location>
        <position position="630"/>
    </location>
</feature>
<keyword evidence="3" id="KW-1185">Reference proteome</keyword>
<feature type="domain" description="Integrase zinc-binding" evidence="1">
    <location>
        <begin position="210"/>
        <end position="255"/>
    </location>
</feature>
<dbReference type="Gene3D" id="1.10.340.70">
    <property type="match status" value="1"/>
</dbReference>
<dbReference type="Proteomes" id="UP001432322">
    <property type="component" value="Unassembled WGS sequence"/>
</dbReference>
<dbReference type="InterPro" id="IPR041588">
    <property type="entry name" value="Integrase_H2C2"/>
</dbReference>
<dbReference type="Pfam" id="PF17921">
    <property type="entry name" value="Integrase_H2C2"/>
    <property type="match status" value="1"/>
</dbReference>
<reference evidence="2" key="1">
    <citation type="submission" date="2023-10" db="EMBL/GenBank/DDBJ databases">
        <title>Genome assembly of Pristionchus species.</title>
        <authorList>
            <person name="Yoshida K."/>
            <person name="Sommer R.J."/>
        </authorList>
    </citation>
    <scope>NUCLEOTIDE SEQUENCE</scope>
    <source>
        <strain evidence="2">RS5133</strain>
    </source>
</reference>